<dbReference type="OrthoDB" id="125134at2759"/>
<accession>A0A225UZ02</accession>
<protein>
    <recommendedName>
        <fullName evidence="3">MULE transposase domain-containing protein</fullName>
    </recommendedName>
</protein>
<name>A0A225UZ02_9STRA</name>
<dbReference type="EMBL" id="NBNE01009632">
    <property type="protein sequence ID" value="OWY98202.1"/>
    <property type="molecule type" value="Genomic_DNA"/>
</dbReference>
<dbReference type="Proteomes" id="UP000198211">
    <property type="component" value="Unassembled WGS sequence"/>
</dbReference>
<gene>
    <name evidence="1" type="ORF">PHMEG_00031085</name>
</gene>
<dbReference type="AlphaFoldDB" id="A0A225UZ02"/>
<keyword evidence="2" id="KW-1185">Reference proteome</keyword>
<feature type="non-terminal residue" evidence="1">
    <location>
        <position position="271"/>
    </location>
</feature>
<organism evidence="1 2">
    <name type="scientific">Phytophthora megakarya</name>
    <dbReference type="NCBI Taxonomy" id="4795"/>
    <lineage>
        <taxon>Eukaryota</taxon>
        <taxon>Sar</taxon>
        <taxon>Stramenopiles</taxon>
        <taxon>Oomycota</taxon>
        <taxon>Peronosporomycetes</taxon>
        <taxon>Peronosporales</taxon>
        <taxon>Peronosporaceae</taxon>
        <taxon>Phytophthora</taxon>
    </lineage>
</organism>
<evidence type="ECO:0000313" key="2">
    <source>
        <dbReference type="Proteomes" id="UP000198211"/>
    </source>
</evidence>
<evidence type="ECO:0008006" key="3">
    <source>
        <dbReference type="Google" id="ProtNLM"/>
    </source>
</evidence>
<comment type="caution">
    <text evidence="1">The sequence shown here is derived from an EMBL/GenBank/DDBJ whole genome shotgun (WGS) entry which is preliminary data.</text>
</comment>
<evidence type="ECO:0000313" key="1">
    <source>
        <dbReference type="EMBL" id="OWY98202.1"/>
    </source>
</evidence>
<sequence length="271" mass="30526">MGAQKCTIKAMRTHGRILLTSRSHIVVARIERNAKLGLHLSLQPILPHTCREIRPIRGIIDDDANHCTDISETILDDVDRLAAETNLTQTNIWTHIVENYYMQTGPPVRGLSKNAVENRVKYIRSNQSGGNRKGMIELPPMSKVKGSAQGFFQFQYAWHDDVKAQKDSVGVDRILAWGHPELRNLLCFENLSWFVDGTFRSAPEGFKQCATIMIYDPSSELYLPVIFTLTTAMTKLSYLKLLRCVADCVGCKLTPKEIMCDFESALIGAIR</sequence>
<reference evidence="2" key="1">
    <citation type="submission" date="2017-03" db="EMBL/GenBank/DDBJ databases">
        <title>Phytopthora megakarya and P. palmivora, two closely related causual agents of cacao black pod achieved similar genome size and gene model numbers by different mechanisms.</title>
        <authorList>
            <person name="Ali S."/>
            <person name="Shao J."/>
            <person name="Larry D.J."/>
            <person name="Kronmiller B."/>
            <person name="Shen D."/>
            <person name="Strem M.D."/>
            <person name="Melnick R.L."/>
            <person name="Guiltinan M.J."/>
            <person name="Tyler B.M."/>
            <person name="Meinhardt L.W."/>
            <person name="Bailey B.A."/>
        </authorList>
    </citation>
    <scope>NUCLEOTIDE SEQUENCE [LARGE SCALE GENOMIC DNA]</scope>
    <source>
        <strain evidence="2">zdho120</strain>
    </source>
</reference>
<proteinExistence type="predicted"/>